<keyword evidence="6" id="KW-0201">Cytochrome c-type biogenesis</keyword>
<feature type="transmembrane region" description="Helical" evidence="10">
    <location>
        <begin position="196"/>
        <end position="218"/>
    </location>
</feature>
<evidence type="ECO:0000256" key="7">
    <source>
        <dbReference type="ARBA" id="ARBA00022989"/>
    </source>
</evidence>
<evidence type="ECO:0000256" key="9">
    <source>
        <dbReference type="ARBA" id="ARBA00037230"/>
    </source>
</evidence>
<evidence type="ECO:0000256" key="2">
    <source>
        <dbReference type="ARBA" id="ARBA00009186"/>
    </source>
</evidence>
<keyword evidence="3" id="KW-1003">Cell membrane</keyword>
<protein>
    <recommendedName>
        <fullName evidence="14">Cytochrome c assembly protein domain-containing protein</fullName>
    </recommendedName>
</protein>
<dbReference type="AlphaFoldDB" id="A0A382EX25"/>
<dbReference type="GO" id="GO:0020037">
    <property type="term" value="F:heme binding"/>
    <property type="evidence" value="ECO:0007669"/>
    <property type="project" value="InterPro"/>
</dbReference>
<keyword evidence="7 10" id="KW-1133">Transmembrane helix</keyword>
<dbReference type="PANTHER" id="PTHR43653:SF1">
    <property type="entry name" value="CYTOCHROME C-TYPE BIOGENESIS PROTEIN CCMF"/>
    <property type="match status" value="1"/>
</dbReference>
<evidence type="ECO:0008006" key="14">
    <source>
        <dbReference type="Google" id="ProtNLM"/>
    </source>
</evidence>
<feature type="transmembrane region" description="Helical" evidence="10">
    <location>
        <begin position="262"/>
        <end position="281"/>
    </location>
</feature>
<evidence type="ECO:0000256" key="1">
    <source>
        <dbReference type="ARBA" id="ARBA00004429"/>
    </source>
</evidence>
<dbReference type="InterPro" id="IPR003567">
    <property type="entry name" value="Cyt_c_biogenesis"/>
</dbReference>
<dbReference type="PRINTS" id="PR01411">
    <property type="entry name" value="CCMFBIOGNSIS"/>
</dbReference>
<feature type="transmembrane region" description="Helical" evidence="10">
    <location>
        <begin position="414"/>
        <end position="430"/>
    </location>
</feature>
<feature type="transmembrane region" description="Helical" evidence="10">
    <location>
        <begin position="341"/>
        <end position="363"/>
    </location>
</feature>
<organism evidence="13">
    <name type="scientific">marine metagenome</name>
    <dbReference type="NCBI Taxonomy" id="408172"/>
    <lineage>
        <taxon>unclassified sequences</taxon>
        <taxon>metagenomes</taxon>
        <taxon>ecological metagenomes</taxon>
    </lineage>
</organism>
<dbReference type="InterPro" id="IPR003568">
    <property type="entry name" value="Cyt_c_biogenesis_CcmF"/>
</dbReference>
<dbReference type="GO" id="GO:0015232">
    <property type="term" value="F:heme transmembrane transporter activity"/>
    <property type="evidence" value="ECO:0007669"/>
    <property type="project" value="InterPro"/>
</dbReference>
<keyword evidence="4" id="KW-0997">Cell inner membrane</keyword>
<feature type="domain" description="Cytochrome c-type biogenesis protein CcmF C-terminal" evidence="12">
    <location>
        <begin position="304"/>
        <end position="461"/>
    </location>
</feature>
<dbReference type="Pfam" id="PF16327">
    <property type="entry name" value="CcmF_C"/>
    <property type="match status" value="1"/>
</dbReference>
<dbReference type="GO" id="GO:0005886">
    <property type="term" value="C:plasma membrane"/>
    <property type="evidence" value="ECO:0007669"/>
    <property type="project" value="UniProtKB-SubCell"/>
</dbReference>
<evidence type="ECO:0000313" key="13">
    <source>
        <dbReference type="EMBL" id="SVB54513.1"/>
    </source>
</evidence>
<feature type="transmembrane region" description="Helical" evidence="10">
    <location>
        <begin position="436"/>
        <end position="459"/>
    </location>
</feature>
<evidence type="ECO:0000256" key="4">
    <source>
        <dbReference type="ARBA" id="ARBA00022519"/>
    </source>
</evidence>
<evidence type="ECO:0000256" key="6">
    <source>
        <dbReference type="ARBA" id="ARBA00022748"/>
    </source>
</evidence>
<feature type="transmembrane region" description="Helical" evidence="10">
    <location>
        <begin position="114"/>
        <end position="131"/>
    </location>
</feature>
<dbReference type="InterPro" id="IPR032523">
    <property type="entry name" value="CcmF_C"/>
</dbReference>
<dbReference type="EMBL" id="UINC01046461">
    <property type="protein sequence ID" value="SVB54513.1"/>
    <property type="molecule type" value="Genomic_DNA"/>
</dbReference>
<evidence type="ECO:0000259" key="12">
    <source>
        <dbReference type="Pfam" id="PF16327"/>
    </source>
</evidence>
<comment type="similarity">
    <text evidence="2">Belongs to the CcmF/CycK/Ccl1/NrfE/CcsA family.</text>
</comment>
<sequence>MALTVALVQATVPMLGASRGDARLMSVGDTAAVAQWLFVGVAFLSLMNAYVSSDFSVANVANNSHSAKPLIYKIAGVWGNHEGSLVLWVLILSTFGSAVVIFGRNLPPTLRSRVLSVQALISVGFLSFSLFTSNPFERLSPAPLDGGGLNPLLQDPGLAFHPPFLYLGYVGFSIAFAFAIAALIEGRVDAAWARWVRPWTLIAWSFLTIGIALGSWWAYYELGWGGWWFWDPVENASFMPWLAGTALLHSSIVCEKRDALKAWTILLAIITFSLSLLGTFLVRSGILTSVHSFASDPARGAFILGFLVIVVGGSLALFAVRAPKLRSGGLFAPISREGGLVINNLLFSAAAATVLLGTLYPLFIDALGAGKVSVGPPYFNTVFIPLMTPLVVLAGIAPMLTWKRSDLAGILARMKVVGVVAAFVLFWFMYRHWGDAVFGAFGMALSAWLAASVVIDWALRVRL</sequence>
<evidence type="ECO:0000256" key="8">
    <source>
        <dbReference type="ARBA" id="ARBA00023136"/>
    </source>
</evidence>
<dbReference type="PANTHER" id="PTHR43653">
    <property type="entry name" value="CYTOCHROME C ASSEMBLY PROTEIN-RELATED"/>
    <property type="match status" value="1"/>
</dbReference>
<feature type="transmembrane region" description="Helical" evidence="10">
    <location>
        <begin position="164"/>
        <end position="184"/>
    </location>
</feature>
<feature type="transmembrane region" description="Helical" evidence="10">
    <location>
        <begin position="85"/>
        <end position="102"/>
    </location>
</feature>
<evidence type="ECO:0000256" key="3">
    <source>
        <dbReference type="ARBA" id="ARBA00022475"/>
    </source>
</evidence>
<feature type="transmembrane region" description="Helical" evidence="10">
    <location>
        <begin position="33"/>
        <end position="51"/>
    </location>
</feature>
<dbReference type="Pfam" id="PF01578">
    <property type="entry name" value="Cytochrom_C_asm"/>
    <property type="match status" value="1"/>
</dbReference>
<feature type="transmembrane region" description="Helical" evidence="10">
    <location>
        <begin position="301"/>
        <end position="320"/>
    </location>
</feature>
<accession>A0A382EX25</accession>
<reference evidence="13" key="1">
    <citation type="submission" date="2018-05" db="EMBL/GenBank/DDBJ databases">
        <authorList>
            <person name="Lanie J.A."/>
            <person name="Ng W.-L."/>
            <person name="Kazmierczak K.M."/>
            <person name="Andrzejewski T.M."/>
            <person name="Davidsen T.M."/>
            <person name="Wayne K.J."/>
            <person name="Tettelin H."/>
            <person name="Glass J.I."/>
            <person name="Rusch D."/>
            <person name="Podicherti R."/>
            <person name="Tsui H.-C.T."/>
            <person name="Winkler M.E."/>
        </authorList>
    </citation>
    <scope>NUCLEOTIDE SEQUENCE</scope>
</reference>
<name>A0A382EX25_9ZZZZ</name>
<evidence type="ECO:0000256" key="10">
    <source>
        <dbReference type="SAM" id="Phobius"/>
    </source>
</evidence>
<feature type="transmembrane region" description="Helical" evidence="10">
    <location>
        <begin position="238"/>
        <end position="255"/>
    </location>
</feature>
<dbReference type="GO" id="GO:0017004">
    <property type="term" value="P:cytochrome complex assembly"/>
    <property type="evidence" value="ECO:0007669"/>
    <property type="project" value="UniProtKB-KW"/>
</dbReference>
<dbReference type="InterPro" id="IPR002541">
    <property type="entry name" value="Cyt_c_assembly"/>
</dbReference>
<feature type="transmembrane region" description="Helical" evidence="10">
    <location>
        <begin position="383"/>
        <end position="402"/>
    </location>
</feature>
<proteinExistence type="inferred from homology"/>
<gene>
    <name evidence="13" type="ORF">METZ01_LOCUS207367</name>
</gene>
<evidence type="ECO:0000256" key="5">
    <source>
        <dbReference type="ARBA" id="ARBA00022692"/>
    </source>
</evidence>
<keyword evidence="8 10" id="KW-0472">Membrane</keyword>
<dbReference type="PRINTS" id="PR01410">
    <property type="entry name" value="CCBIOGENESIS"/>
</dbReference>
<comment type="subcellular location">
    <subcellularLocation>
        <location evidence="1">Cell inner membrane</location>
        <topology evidence="1">Multi-pass membrane protein</topology>
    </subcellularLocation>
</comment>
<evidence type="ECO:0000259" key="11">
    <source>
        <dbReference type="Pfam" id="PF01578"/>
    </source>
</evidence>
<keyword evidence="5 10" id="KW-0812">Transmembrane</keyword>
<feature type="domain" description="Cytochrome c assembly protein" evidence="11">
    <location>
        <begin position="78"/>
        <end position="284"/>
    </location>
</feature>
<comment type="function">
    <text evidence="9">Required for the biogenesis of c-type cytochromes. Possible subunit of a heme lyase.</text>
</comment>
<feature type="non-terminal residue" evidence="13">
    <location>
        <position position="463"/>
    </location>
</feature>